<name>A0AAW7X598_9GAMM</name>
<accession>A0AAW7X598</accession>
<protein>
    <submittedName>
        <fullName evidence="2">Uncharacterized protein</fullName>
    </submittedName>
</protein>
<reference evidence="2" key="1">
    <citation type="submission" date="2023-07" db="EMBL/GenBank/DDBJ databases">
        <title>Genome content predicts the carbon catabolic preferences of heterotrophic bacteria.</title>
        <authorList>
            <person name="Gralka M."/>
        </authorList>
    </citation>
    <scope>NUCLEOTIDE SEQUENCE</scope>
    <source>
        <strain evidence="2">I3M17_2</strain>
    </source>
</reference>
<feature type="region of interest" description="Disordered" evidence="1">
    <location>
        <begin position="281"/>
        <end position="309"/>
    </location>
</feature>
<organism evidence="2 3">
    <name type="scientific">Saccharophagus degradans</name>
    <dbReference type="NCBI Taxonomy" id="86304"/>
    <lineage>
        <taxon>Bacteria</taxon>
        <taxon>Pseudomonadati</taxon>
        <taxon>Pseudomonadota</taxon>
        <taxon>Gammaproteobacteria</taxon>
        <taxon>Cellvibrionales</taxon>
        <taxon>Cellvibrionaceae</taxon>
        <taxon>Saccharophagus</taxon>
    </lineage>
</organism>
<dbReference type="EMBL" id="JAUOPB010000004">
    <property type="protein sequence ID" value="MDO6422047.1"/>
    <property type="molecule type" value="Genomic_DNA"/>
</dbReference>
<evidence type="ECO:0000313" key="3">
    <source>
        <dbReference type="Proteomes" id="UP001169760"/>
    </source>
</evidence>
<dbReference type="AlphaFoldDB" id="A0AAW7X598"/>
<comment type="caution">
    <text evidence="2">The sequence shown here is derived from an EMBL/GenBank/DDBJ whole genome shotgun (WGS) entry which is preliminary data.</text>
</comment>
<evidence type="ECO:0000256" key="1">
    <source>
        <dbReference type="SAM" id="MobiDB-lite"/>
    </source>
</evidence>
<dbReference type="Proteomes" id="UP001169760">
    <property type="component" value="Unassembled WGS sequence"/>
</dbReference>
<gene>
    <name evidence="2" type="ORF">Q4521_06155</name>
</gene>
<feature type="compositionally biased region" description="Basic and acidic residues" evidence="1">
    <location>
        <begin position="286"/>
        <end position="295"/>
    </location>
</feature>
<proteinExistence type="predicted"/>
<sequence length="309" mass="35198">MIDWLKYFPFAMRDDHNPAEVRGPYFAKPKLVRWRFGDCVLHFRAPRSNSVAGLAGRGCSVDTLPAPKGDILKALRPHFEADNWDNPRFRWKYDLLYKNDWFFVGPWFTGIKAFLTLRACVISVSELSAFSGKNFFHPAVFESAIADVLDCLYGHHKFNTKKRAHFRGPLNWKVQPISSSVKAIVCDIHTVGNSGKENPELARQMYIPITPNRLLLIDLDFGGTKIYNDDVCAKPLFNLCHSIIDSIRLEVGPETQAEWDKVKATCPDMSITETFGELQWPLAPEKPPKEKREVDITPQSAGFEKLRSL</sequence>
<dbReference type="RefSeq" id="WP_303491851.1">
    <property type="nucleotide sequence ID" value="NZ_JAUOPB010000004.1"/>
</dbReference>
<evidence type="ECO:0000313" key="2">
    <source>
        <dbReference type="EMBL" id="MDO6422047.1"/>
    </source>
</evidence>